<dbReference type="GO" id="GO:0006282">
    <property type="term" value="P:regulation of DNA repair"/>
    <property type="evidence" value="ECO:0007669"/>
    <property type="project" value="UniProtKB-UniRule"/>
</dbReference>
<comment type="similarity">
    <text evidence="2 5">Belongs to the RecX family.</text>
</comment>
<sequence>MSTRSEEKLITLVEKQKNNLNRYNIYVNDRYVLSVHEDILVKHRLLKGEEINETKIKRVVEDEELQIIQRQAIRMISRRVKSRYELKQKLSDKGYEENLIDLTLDQLEKTKYIDDYSYALNLANHRIKYQKKGLKWIEQELSQKGISKVTMNQVIQELDKELEFKAAYQLAKKRWDLQSGQPTKKKSKISSFLMRRGFDYSLIRNIIDKIEKEEFNE</sequence>
<feature type="domain" description="RecX third three-helical" evidence="7">
    <location>
        <begin position="162"/>
        <end position="207"/>
    </location>
</feature>
<evidence type="ECO:0000256" key="4">
    <source>
        <dbReference type="ARBA" id="ARBA00022490"/>
    </source>
</evidence>
<accession>A0A6N9PWZ8</accession>
<evidence type="ECO:0000256" key="2">
    <source>
        <dbReference type="ARBA" id="ARBA00009695"/>
    </source>
</evidence>
<evidence type="ECO:0000256" key="5">
    <source>
        <dbReference type="HAMAP-Rule" id="MF_01114"/>
    </source>
</evidence>
<evidence type="ECO:0000256" key="3">
    <source>
        <dbReference type="ARBA" id="ARBA00018111"/>
    </source>
</evidence>
<dbReference type="HAMAP" id="MF_01114">
    <property type="entry name" value="RecX"/>
    <property type="match status" value="1"/>
</dbReference>
<proteinExistence type="inferred from homology"/>
<dbReference type="AlphaFoldDB" id="A0A6N9PWZ8"/>
<dbReference type="Gene3D" id="1.10.10.10">
    <property type="entry name" value="Winged helix-like DNA-binding domain superfamily/Winged helix DNA-binding domain"/>
    <property type="match status" value="3"/>
</dbReference>
<dbReference type="InterPro" id="IPR003783">
    <property type="entry name" value="Regulatory_RecX"/>
</dbReference>
<evidence type="ECO:0000259" key="7">
    <source>
        <dbReference type="Pfam" id="PF21981"/>
    </source>
</evidence>
<dbReference type="InterPro" id="IPR053924">
    <property type="entry name" value="RecX_HTH_2nd"/>
</dbReference>
<feature type="domain" description="RecX second three-helical" evidence="6">
    <location>
        <begin position="114"/>
        <end position="154"/>
    </location>
</feature>
<dbReference type="InterPro" id="IPR036388">
    <property type="entry name" value="WH-like_DNA-bd_sf"/>
</dbReference>
<dbReference type="PANTHER" id="PTHR33602">
    <property type="entry name" value="REGULATORY PROTEIN RECX FAMILY PROTEIN"/>
    <property type="match status" value="1"/>
</dbReference>
<comment type="function">
    <text evidence="5">Modulates RecA activity.</text>
</comment>
<evidence type="ECO:0000313" key="10">
    <source>
        <dbReference type="Proteomes" id="UP000448943"/>
    </source>
</evidence>
<evidence type="ECO:0000256" key="1">
    <source>
        <dbReference type="ARBA" id="ARBA00004496"/>
    </source>
</evidence>
<dbReference type="Pfam" id="PF21981">
    <property type="entry name" value="RecX_HTH3"/>
    <property type="match status" value="1"/>
</dbReference>
<name>A0A6N9PWZ8_9BACL</name>
<comment type="caution">
    <text evidence="9">The sequence shown here is derived from an EMBL/GenBank/DDBJ whole genome shotgun (WGS) entry which is preliminary data.</text>
</comment>
<protein>
    <recommendedName>
        <fullName evidence="3 5">Regulatory protein RecX</fullName>
    </recommendedName>
</protein>
<dbReference type="InterPro" id="IPR053926">
    <property type="entry name" value="RecX_HTH_1st"/>
</dbReference>
<keyword evidence="4 5" id="KW-0963">Cytoplasm</keyword>
<evidence type="ECO:0000313" key="9">
    <source>
        <dbReference type="EMBL" id="NBI27436.1"/>
    </source>
</evidence>
<dbReference type="InterPro" id="IPR053925">
    <property type="entry name" value="RecX_HTH_3rd"/>
</dbReference>
<dbReference type="Pfam" id="PF02631">
    <property type="entry name" value="RecX_HTH2"/>
    <property type="match status" value="1"/>
</dbReference>
<feature type="domain" description="RecX first three-helical" evidence="8">
    <location>
        <begin position="71"/>
        <end position="107"/>
    </location>
</feature>
<reference evidence="9 10" key="1">
    <citation type="submission" date="2019-01" db="EMBL/GenBank/DDBJ databases">
        <title>Chengkuizengella sp. nov., isolated from deep-sea sediment of East Pacific Ocean.</title>
        <authorList>
            <person name="Yang J."/>
            <person name="Lai Q."/>
            <person name="Shao Z."/>
        </authorList>
    </citation>
    <scope>NUCLEOTIDE SEQUENCE [LARGE SCALE GENOMIC DNA]</scope>
    <source>
        <strain evidence="9 10">YPA3-1-1</strain>
    </source>
</reference>
<comment type="subcellular location">
    <subcellularLocation>
        <location evidence="1 5">Cytoplasm</location>
    </subcellularLocation>
</comment>
<dbReference type="EMBL" id="SIJB01000001">
    <property type="protein sequence ID" value="NBI27436.1"/>
    <property type="molecule type" value="Genomic_DNA"/>
</dbReference>
<organism evidence="9 10">
    <name type="scientific">Chengkuizengella marina</name>
    <dbReference type="NCBI Taxonomy" id="2507566"/>
    <lineage>
        <taxon>Bacteria</taxon>
        <taxon>Bacillati</taxon>
        <taxon>Bacillota</taxon>
        <taxon>Bacilli</taxon>
        <taxon>Bacillales</taxon>
        <taxon>Paenibacillaceae</taxon>
        <taxon>Chengkuizengella</taxon>
    </lineage>
</organism>
<dbReference type="OrthoDB" id="5421057at2"/>
<evidence type="ECO:0000259" key="8">
    <source>
        <dbReference type="Pfam" id="PF21982"/>
    </source>
</evidence>
<dbReference type="GO" id="GO:0005737">
    <property type="term" value="C:cytoplasm"/>
    <property type="evidence" value="ECO:0007669"/>
    <property type="project" value="UniProtKB-SubCell"/>
</dbReference>
<evidence type="ECO:0000259" key="6">
    <source>
        <dbReference type="Pfam" id="PF02631"/>
    </source>
</evidence>
<dbReference type="Proteomes" id="UP000448943">
    <property type="component" value="Unassembled WGS sequence"/>
</dbReference>
<keyword evidence="10" id="KW-1185">Reference proteome</keyword>
<dbReference type="RefSeq" id="WP_160643365.1">
    <property type="nucleotide sequence ID" value="NZ_SIJB01000001.1"/>
</dbReference>
<dbReference type="Pfam" id="PF21982">
    <property type="entry name" value="RecX_HTH1"/>
    <property type="match status" value="1"/>
</dbReference>
<gene>
    <name evidence="5" type="primary">recX</name>
    <name evidence="9" type="ORF">ERL59_00440</name>
</gene>
<dbReference type="PANTHER" id="PTHR33602:SF1">
    <property type="entry name" value="REGULATORY PROTEIN RECX FAMILY PROTEIN"/>
    <property type="match status" value="1"/>
</dbReference>